<evidence type="ECO:0000313" key="1">
    <source>
        <dbReference type="EMBL" id="OAH57097.1"/>
    </source>
</evidence>
<name>A0A177KVE8_9BACI</name>
<proteinExistence type="predicted"/>
<dbReference type="InterPro" id="IPR053143">
    <property type="entry name" value="Arylsulfate_ST"/>
</dbReference>
<dbReference type="PANTHER" id="PTHR35340">
    <property type="entry name" value="PQQ ENZYME REPEAT PROTEIN-RELATED"/>
    <property type="match status" value="1"/>
</dbReference>
<sequence>MGLPTIHPTGATIYSPEKAWSGYTIYQAADHGALLIDMNGKEVHLWKGLRGFPNKIFPGGYVLGHTFNRDPEHGFQDEGDLVQVDFEGNIVWKFDQHEFIEDPGYEGRWLARAHHDYQREGNPVGYYAPGQSPKTDAGNTLILAHRNVHKPEISKYELLDDVILEVDWNGNIVWEWSFSDHFDELQFDDAAKKVIYEEPNRRFFGNESGDWLHINSISAVGPNRHYDAGDERFHPDNIIWDAREANIIGITDKRTGKIVWQIGPDYSIPELKHIGWIIGQHHAHIIPQGLPGEGNLLVFDNGGWGGYGAPNPSSPDGNKNALRDHSRVLEIDPATFKIIWQYTGLEAKFQATTDSFRFYSPYISSAQRLENGNTLVTEGANGRIFEVTAEHEIVWEYISPYKNSRNSNMVYRAYRVPYDWVPQLEKPAEVAIEPLNNETFRVPNAAAGGTGSIVEVTGAQSIGEGALCVARYDETVEIENK</sequence>
<dbReference type="Pfam" id="PF05935">
    <property type="entry name" value="Arylsulfotrans"/>
    <property type="match status" value="1"/>
</dbReference>
<reference evidence="1 2" key="1">
    <citation type="submission" date="2016-01" db="EMBL/GenBank/DDBJ databases">
        <title>Investigation of taxonomic status of Bacillus aminovorans.</title>
        <authorList>
            <person name="Verma A."/>
            <person name="Pal Y."/>
            <person name="Krishnamurthi S."/>
        </authorList>
    </citation>
    <scope>NUCLEOTIDE SEQUENCE [LARGE SCALE GENOMIC DNA]</scope>
    <source>
        <strain evidence="1 2">DSM 4337</strain>
    </source>
</reference>
<dbReference type="SUPFAM" id="SSF50998">
    <property type="entry name" value="Quinoprotein alcohol dehydrogenase-like"/>
    <property type="match status" value="1"/>
</dbReference>
<comment type="caution">
    <text evidence="1">The sequence shown here is derived from an EMBL/GenBank/DDBJ whole genome shotgun (WGS) entry which is preliminary data.</text>
</comment>
<evidence type="ECO:0000313" key="2">
    <source>
        <dbReference type="Proteomes" id="UP000077271"/>
    </source>
</evidence>
<accession>A0A177KVE8</accession>
<dbReference type="Proteomes" id="UP000077271">
    <property type="component" value="Unassembled WGS sequence"/>
</dbReference>
<gene>
    <name evidence="1" type="ORF">AWH48_19410</name>
</gene>
<dbReference type="OrthoDB" id="264813at2"/>
<dbReference type="InterPro" id="IPR011047">
    <property type="entry name" value="Quinoprotein_ADH-like_sf"/>
</dbReference>
<organism evidence="1 2">
    <name type="scientific">Domibacillus aminovorans</name>
    <dbReference type="NCBI Taxonomy" id="29332"/>
    <lineage>
        <taxon>Bacteria</taxon>
        <taxon>Bacillati</taxon>
        <taxon>Bacillota</taxon>
        <taxon>Bacilli</taxon>
        <taxon>Bacillales</taxon>
        <taxon>Bacillaceae</taxon>
        <taxon>Domibacillus</taxon>
    </lineage>
</organism>
<dbReference type="PANTHER" id="PTHR35340:SF5">
    <property type="entry name" value="ASST-DOMAIN-CONTAINING PROTEIN"/>
    <property type="match status" value="1"/>
</dbReference>
<dbReference type="InterPro" id="IPR010262">
    <property type="entry name" value="Arylsulfotransferase_bact"/>
</dbReference>
<protein>
    <submittedName>
        <fullName evidence="1">Thioredoxin</fullName>
    </submittedName>
</protein>
<dbReference type="EMBL" id="LQWZ01000015">
    <property type="protein sequence ID" value="OAH57097.1"/>
    <property type="molecule type" value="Genomic_DNA"/>
</dbReference>
<dbReference type="GO" id="GO:0004062">
    <property type="term" value="F:aryl sulfotransferase activity"/>
    <property type="evidence" value="ECO:0007669"/>
    <property type="project" value="InterPro"/>
</dbReference>
<dbReference type="RefSeq" id="WP_063974845.1">
    <property type="nucleotide sequence ID" value="NZ_LQWZ01000015.1"/>
</dbReference>
<dbReference type="AlphaFoldDB" id="A0A177KVE8"/>